<name>A0A0A9F1H9_ARUDO</name>
<reference evidence="2" key="1">
    <citation type="submission" date="2014-09" db="EMBL/GenBank/DDBJ databases">
        <authorList>
            <person name="Magalhaes I.L.F."/>
            <person name="Oliveira U."/>
            <person name="Santos F.R."/>
            <person name="Vidigal T.H.D.A."/>
            <person name="Brescovit A.D."/>
            <person name="Santos A.J."/>
        </authorList>
    </citation>
    <scope>NUCLEOTIDE SEQUENCE</scope>
    <source>
        <tissue evidence="2">Shoot tissue taken approximately 20 cm above the soil surface</tissue>
    </source>
</reference>
<keyword evidence="1" id="KW-0812">Transmembrane</keyword>
<evidence type="ECO:0000256" key="1">
    <source>
        <dbReference type="SAM" id="Phobius"/>
    </source>
</evidence>
<proteinExistence type="predicted"/>
<dbReference type="AlphaFoldDB" id="A0A0A9F1H9"/>
<keyword evidence="1" id="KW-1133">Transmembrane helix</keyword>
<protein>
    <submittedName>
        <fullName evidence="2">Uncharacterized protein</fullName>
    </submittedName>
</protein>
<dbReference type="EMBL" id="GBRH01191724">
    <property type="protein sequence ID" value="JAE06172.1"/>
    <property type="molecule type" value="Transcribed_RNA"/>
</dbReference>
<accession>A0A0A9F1H9</accession>
<evidence type="ECO:0000313" key="2">
    <source>
        <dbReference type="EMBL" id="JAE06172.1"/>
    </source>
</evidence>
<sequence length="48" mass="5537">MKASTRKSEIVLFFPSIYPFFLLMMLSTNISTEQKLQIMAARFIAASY</sequence>
<feature type="transmembrane region" description="Helical" evidence="1">
    <location>
        <begin position="12"/>
        <end position="32"/>
    </location>
</feature>
<keyword evidence="1" id="KW-0472">Membrane</keyword>
<reference evidence="2" key="2">
    <citation type="journal article" date="2015" name="Data Brief">
        <title>Shoot transcriptome of the giant reed, Arundo donax.</title>
        <authorList>
            <person name="Barrero R.A."/>
            <person name="Guerrero F.D."/>
            <person name="Moolhuijzen P."/>
            <person name="Goolsby J.A."/>
            <person name="Tidwell J."/>
            <person name="Bellgard S.E."/>
            <person name="Bellgard M.I."/>
        </authorList>
    </citation>
    <scope>NUCLEOTIDE SEQUENCE</scope>
    <source>
        <tissue evidence="2">Shoot tissue taken approximately 20 cm above the soil surface</tissue>
    </source>
</reference>
<organism evidence="2">
    <name type="scientific">Arundo donax</name>
    <name type="common">Giant reed</name>
    <name type="synonym">Donax arundinaceus</name>
    <dbReference type="NCBI Taxonomy" id="35708"/>
    <lineage>
        <taxon>Eukaryota</taxon>
        <taxon>Viridiplantae</taxon>
        <taxon>Streptophyta</taxon>
        <taxon>Embryophyta</taxon>
        <taxon>Tracheophyta</taxon>
        <taxon>Spermatophyta</taxon>
        <taxon>Magnoliopsida</taxon>
        <taxon>Liliopsida</taxon>
        <taxon>Poales</taxon>
        <taxon>Poaceae</taxon>
        <taxon>PACMAD clade</taxon>
        <taxon>Arundinoideae</taxon>
        <taxon>Arundineae</taxon>
        <taxon>Arundo</taxon>
    </lineage>
</organism>